<proteinExistence type="predicted"/>
<evidence type="ECO:0000256" key="1">
    <source>
        <dbReference type="SAM" id="SignalP"/>
    </source>
</evidence>
<dbReference type="InterPro" id="IPR006597">
    <property type="entry name" value="Sel1-like"/>
</dbReference>
<feature type="chain" id="PRO_5043145561" evidence="1">
    <location>
        <begin position="26"/>
        <end position="195"/>
    </location>
</feature>
<sequence length="195" mass="22154">MTRPLRSLLFCTLFGLGLGSVPALAQNDEPLVISTEEHCALNRVDDDNLPLALDSCRSMAEADDMQAQFEMGEFYYHGERSERDLAQALKWYERASIQGHPDAQYRLGLMHATGEGVERNLPQAYIMLKMAAVNGQDAAMDASDRLAEEMNEEEIASATQVLGTLFRNYLRHIREEQLRRLHPELLEEELQPEME</sequence>
<dbReference type="OrthoDB" id="6429934at2"/>
<dbReference type="InterPro" id="IPR011990">
    <property type="entry name" value="TPR-like_helical_dom_sf"/>
</dbReference>
<dbReference type="EMBL" id="JAVRDO010000008">
    <property type="protein sequence ID" value="MDX9688344.1"/>
    <property type="molecule type" value="Genomic_DNA"/>
</dbReference>
<evidence type="ECO:0000313" key="4">
    <source>
        <dbReference type="Proteomes" id="UP000242815"/>
    </source>
</evidence>
<reference evidence="5" key="2">
    <citation type="submission" date="2023-07" db="EMBL/GenBank/DDBJ databases">
        <authorList>
            <person name="de Witt J."/>
        </authorList>
    </citation>
    <scope>NUCLEOTIDE SEQUENCE [LARGE SCALE GENOMIC DNA]</scope>
    <source>
        <strain evidence="5">FZJ</strain>
    </source>
</reference>
<dbReference type="PANTHER" id="PTHR11102">
    <property type="entry name" value="SEL-1-LIKE PROTEIN"/>
    <property type="match status" value="1"/>
</dbReference>
<keyword evidence="1" id="KW-0732">Signal</keyword>
<gene>
    <name evidence="2" type="ORF">RED13_002800</name>
    <name evidence="3" type="ORF">SAMN05216578_103300</name>
</gene>
<accession>A0A1I6BA15</accession>
<evidence type="ECO:0000313" key="2">
    <source>
        <dbReference type="EMBL" id="MDX9688344.1"/>
    </source>
</evidence>
<dbReference type="Proteomes" id="UP000242815">
    <property type="component" value="Unassembled WGS sequence"/>
</dbReference>
<dbReference type="RefSeq" id="WP_090538277.1">
    <property type="nucleotide sequence ID" value="NZ_FOYD01000003.1"/>
</dbReference>
<dbReference type="InterPro" id="IPR050767">
    <property type="entry name" value="Sel1_AlgK"/>
</dbReference>
<dbReference type="Proteomes" id="UP001281217">
    <property type="component" value="Unassembled WGS sequence"/>
</dbReference>
<dbReference type="STRING" id="1002526.SAMN05216578_103300"/>
<feature type="signal peptide" evidence="1">
    <location>
        <begin position="1"/>
        <end position="25"/>
    </location>
</feature>
<dbReference type="SUPFAM" id="SSF81901">
    <property type="entry name" value="HCP-like"/>
    <property type="match status" value="1"/>
</dbReference>
<dbReference type="Gene3D" id="1.25.40.10">
    <property type="entry name" value="Tetratricopeptide repeat domain"/>
    <property type="match status" value="1"/>
</dbReference>
<evidence type="ECO:0000313" key="5">
    <source>
        <dbReference type="Proteomes" id="UP001281217"/>
    </source>
</evidence>
<protein>
    <submittedName>
        <fullName evidence="2">Tetratricopeptide repeat protein</fullName>
    </submittedName>
</protein>
<evidence type="ECO:0000313" key="3">
    <source>
        <dbReference type="EMBL" id="SFQ77755.1"/>
    </source>
</evidence>
<dbReference type="EMBL" id="FOYD01000003">
    <property type="protein sequence ID" value="SFQ77755.1"/>
    <property type="molecule type" value="Genomic_DNA"/>
</dbReference>
<dbReference type="SMART" id="SM00671">
    <property type="entry name" value="SEL1"/>
    <property type="match status" value="2"/>
</dbReference>
<dbReference type="PANTHER" id="PTHR11102:SF160">
    <property type="entry name" value="ERAD-ASSOCIATED E3 UBIQUITIN-PROTEIN LIGASE COMPONENT HRD3"/>
    <property type="match status" value="1"/>
</dbReference>
<reference evidence="2" key="3">
    <citation type="submission" date="2024-05" db="EMBL/GenBank/DDBJ databases">
        <authorList>
            <person name="de Witt J."/>
        </authorList>
    </citation>
    <scope>NUCLEOTIDE SEQUENCE</scope>
    <source>
        <strain evidence="2">FZJ</strain>
    </source>
</reference>
<keyword evidence="5" id="KW-1185">Reference proteome</keyword>
<dbReference type="Pfam" id="PF08238">
    <property type="entry name" value="Sel1"/>
    <property type="match status" value="2"/>
</dbReference>
<name>A0A1I6BA15_9GAMM</name>
<organism evidence="3 4">
    <name type="scientific">Halopseudomonas formosensis</name>
    <dbReference type="NCBI Taxonomy" id="1002526"/>
    <lineage>
        <taxon>Bacteria</taxon>
        <taxon>Pseudomonadati</taxon>
        <taxon>Pseudomonadota</taxon>
        <taxon>Gammaproteobacteria</taxon>
        <taxon>Pseudomonadales</taxon>
        <taxon>Pseudomonadaceae</taxon>
        <taxon>Halopseudomonas</taxon>
    </lineage>
</organism>
<reference evidence="3 4" key="1">
    <citation type="submission" date="2016-10" db="EMBL/GenBank/DDBJ databases">
        <authorList>
            <person name="de Groot N.N."/>
        </authorList>
    </citation>
    <scope>NUCLEOTIDE SEQUENCE [LARGE SCALE GENOMIC DNA]</scope>
    <source>
        <strain evidence="3 4">JCM 18415</strain>
    </source>
</reference>
<dbReference type="AlphaFoldDB" id="A0A1I6BA15"/>